<evidence type="ECO:0000313" key="1">
    <source>
        <dbReference type="EMBL" id="UOK69536.1"/>
    </source>
</evidence>
<evidence type="ECO:0000313" key="2">
    <source>
        <dbReference type="Proteomes" id="UP000831684"/>
    </source>
</evidence>
<gene>
    <name evidence="1" type="ORF">K9D25_12285</name>
</gene>
<reference evidence="1" key="1">
    <citation type="submission" date="2021-09" db="EMBL/GenBank/DDBJ databases">
        <title>Network and meta-omics reveal the key degrader and cooperation patterns in an efficient 1,4-dioxane-degrading microbial community.</title>
        <authorList>
            <person name="Dai C."/>
        </authorList>
    </citation>
    <scope>NUCLEOTIDE SEQUENCE</scope>
    <source>
        <strain evidence="1">ZM13</strain>
    </source>
</reference>
<accession>A0A9E6ZPV2</accession>
<evidence type="ECO:0008006" key="3">
    <source>
        <dbReference type="Google" id="ProtNLM"/>
    </source>
</evidence>
<name>A0A9E6ZPV2_9HYPH</name>
<dbReference type="RefSeq" id="WP_244375526.1">
    <property type="nucleotide sequence ID" value="NZ_CP083239.1"/>
</dbReference>
<dbReference type="AlphaFoldDB" id="A0A9E6ZPV2"/>
<proteinExistence type="predicted"/>
<dbReference type="KEGG" id="apol:K9D25_12285"/>
<organism evidence="1 2">
    <name type="scientific">Ancylobacter polymorphus</name>
    <dbReference type="NCBI Taxonomy" id="223390"/>
    <lineage>
        <taxon>Bacteria</taxon>
        <taxon>Pseudomonadati</taxon>
        <taxon>Pseudomonadota</taxon>
        <taxon>Alphaproteobacteria</taxon>
        <taxon>Hyphomicrobiales</taxon>
        <taxon>Xanthobacteraceae</taxon>
        <taxon>Ancylobacter</taxon>
    </lineage>
</organism>
<sequence length="137" mass="13934">MSATDATAKAIRPADAPLRRLALVLAVAYVLVLQALLGGMASGAHAAGFLTVDAFGQTLCLNRHGVPDAPGESGRHTPDCCLTGCQSAPASALPPPVATTPVLTASPAQARTLAPRTARLAFLPERSPRHTRAPPAA</sequence>
<dbReference type="Proteomes" id="UP000831684">
    <property type="component" value="Chromosome"/>
</dbReference>
<dbReference type="EMBL" id="CP083239">
    <property type="protein sequence ID" value="UOK69536.1"/>
    <property type="molecule type" value="Genomic_DNA"/>
</dbReference>
<protein>
    <recommendedName>
        <fullName evidence="3">DUF2946 domain-containing protein</fullName>
    </recommendedName>
</protein>